<keyword evidence="1" id="KW-0472">Membrane</keyword>
<dbReference type="AlphaFoldDB" id="L2FSV4"/>
<keyword evidence="1" id="KW-1133">Transmembrane helix</keyword>
<dbReference type="InParanoid" id="L2FSV4"/>
<evidence type="ECO:0000313" key="2">
    <source>
        <dbReference type="EMBL" id="ELA29402.1"/>
    </source>
</evidence>
<dbReference type="Proteomes" id="UP000011096">
    <property type="component" value="Unassembled WGS sequence"/>
</dbReference>
<gene>
    <name evidence="2" type="ORF">CGGC5_10166</name>
    <name evidence="3" type="ORF">CGGC5_v013224</name>
</gene>
<organism evidence="2">
    <name type="scientific">Colletotrichum fructicola (strain Nara gc5)</name>
    <name type="common">Anthracnose fungus</name>
    <name type="synonym">Colletotrichum gloeosporioides (strain Nara gc5)</name>
    <dbReference type="NCBI Taxonomy" id="1213859"/>
    <lineage>
        <taxon>Eukaryota</taxon>
        <taxon>Fungi</taxon>
        <taxon>Dikarya</taxon>
        <taxon>Ascomycota</taxon>
        <taxon>Pezizomycotina</taxon>
        <taxon>Sordariomycetes</taxon>
        <taxon>Hypocreomycetidae</taxon>
        <taxon>Glomerellales</taxon>
        <taxon>Glomerellaceae</taxon>
        <taxon>Colletotrichum</taxon>
        <taxon>Colletotrichum gloeosporioides species complex</taxon>
    </lineage>
</organism>
<feature type="transmembrane region" description="Helical" evidence="1">
    <location>
        <begin position="111"/>
        <end position="130"/>
    </location>
</feature>
<evidence type="ECO:0000313" key="4">
    <source>
        <dbReference type="Proteomes" id="UP000011096"/>
    </source>
</evidence>
<dbReference type="EMBL" id="KB020860">
    <property type="protein sequence ID" value="ELA29402.1"/>
    <property type="molecule type" value="Genomic_DNA"/>
</dbReference>
<keyword evidence="4" id="KW-1185">Reference proteome</keyword>
<sequence length="151" mass="16301">MSAANASRKTNGSGSQMSLLTASFVFWLFIGATVYGHQSCVPVEGLREFTLLLILSLVMELFTLLGLTALKAKRRMGDRAYNYISAAIMGFGISTFYSAVSTGWTCDLHRIFWGLSGISIGLLLETATGIHGACARWMDTSVTLSGAENKM</sequence>
<reference evidence="2" key="1">
    <citation type="submission" date="2012-08" db="EMBL/GenBank/DDBJ databases">
        <title>Genome analysis of Colletotrichum orbiculare and Colletotrichum fructicola.</title>
        <authorList>
            <person name="Gan P.H.P."/>
            <person name="Ikeda K."/>
            <person name="Irieda H."/>
            <person name="Narusaka M."/>
            <person name="O'Connell R.J."/>
            <person name="Narusaka Y."/>
            <person name="Takano Y."/>
            <person name="Kubo Y."/>
            <person name="Shirasu K."/>
        </authorList>
    </citation>
    <scope>NUCLEOTIDE SEQUENCE</scope>
    <source>
        <strain evidence="2">Nara gc5</strain>
    </source>
</reference>
<protein>
    <submittedName>
        <fullName evidence="2">Uncharacterized protein</fullName>
    </submittedName>
</protein>
<evidence type="ECO:0000256" key="1">
    <source>
        <dbReference type="SAM" id="Phobius"/>
    </source>
</evidence>
<keyword evidence="1" id="KW-0812">Transmembrane</keyword>
<feature type="transmembrane region" description="Helical" evidence="1">
    <location>
        <begin position="46"/>
        <end position="68"/>
    </location>
</feature>
<dbReference type="HOGENOM" id="CLU_1731335_0_0_1"/>
<feature type="transmembrane region" description="Helical" evidence="1">
    <location>
        <begin position="80"/>
        <end position="99"/>
    </location>
</feature>
<accession>L2FSV4</accession>
<evidence type="ECO:0000313" key="3">
    <source>
        <dbReference type="EMBL" id="KAF4478419.1"/>
    </source>
</evidence>
<reference evidence="3 4" key="2">
    <citation type="submission" date="2012-08" db="EMBL/GenBank/DDBJ databases">
        <authorList>
            <person name="Gan P.H.P."/>
            <person name="Ikeda K."/>
            <person name="Irieda H."/>
            <person name="Narusaka M."/>
            <person name="O'Connell R.J."/>
            <person name="Narusaka Y."/>
            <person name="Takano Y."/>
            <person name="Kubo Y."/>
            <person name="Shirasu K."/>
        </authorList>
    </citation>
    <scope>NUCLEOTIDE SEQUENCE [LARGE SCALE GENOMIC DNA]</scope>
    <source>
        <strain evidence="3 4">Nara gc5</strain>
    </source>
</reference>
<reference evidence="3 4" key="3">
    <citation type="submission" date="2020-04" db="EMBL/GenBank/DDBJ databases">
        <title>Genome sequencing and assembly of multiple isolates from the Colletotrichum gloeosporioides species complex.</title>
        <authorList>
            <person name="Gan P."/>
            <person name="Shirasu K."/>
        </authorList>
    </citation>
    <scope>NUCLEOTIDE SEQUENCE [LARGE SCALE GENOMIC DNA]</scope>
    <source>
        <strain evidence="3 4">Nara gc5</strain>
    </source>
</reference>
<proteinExistence type="predicted"/>
<name>L2FSV4_COLFN</name>
<dbReference type="EMBL" id="ANPB02000008">
    <property type="protein sequence ID" value="KAF4478419.1"/>
    <property type="molecule type" value="Genomic_DNA"/>
</dbReference>